<accession>A0A0N9MMH4</accession>
<dbReference type="KEGG" id="goq:ACH46_00220"/>
<dbReference type="InterPro" id="IPR007712">
    <property type="entry name" value="RelE/ParE_toxin"/>
</dbReference>
<evidence type="ECO:0000313" key="3">
    <source>
        <dbReference type="Proteomes" id="UP000063789"/>
    </source>
</evidence>
<gene>
    <name evidence="2" type="ORF">ACH46_00220</name>
</gene>
<organism evidence="2 3">
    <name type="scientific">Gordonia phthalatica</name>
    <dbReference type="NCBI Taxonomy" id="1136941"/>
    <lineage>
        <taxon>Bacteria</taxon>
        <taxon>Bacillati</taxon>
        <taxon>Actinomycetota</taxon>
        <taxon>Actinomycetes</taxon>
        <taxon>Mycobacteriales</taxon>
        <taxon>Gordoniaceae</taxon>
        <taxon>Gordonia</taxon>
    </lineage>
</organism>
<evidence type="ECO:0008006" key="4">
    <source>
        <dbReference type="Google" id="ProtNLM"/>
    </source>
</evidence>
<dbReference type="Pfam" id="PF05016">
    <property type="entry name" value="ParE_toxin"/>
    <property type="match status" value="1"/>
</dbReference>
<reference evidence="3" key="1">
    <citation type="submission" date="2015-06" db="EMBL/GenBank/DDBJ databases">
        <title>Complete genome sequence and metabolic analysis of phthalate degradation pathway in Gordonia sp. QH-11.</title>
        <authorList>
            <person name="Jin D."/>
            <person name="Kong X."/>
            <person name="Bai Z."/>
        </authorList>
    </citation>
    <scope>NUCLEOTIDE SEQUENCE [LARGE SCALE GENOMIC DNA]</scope>
    <source>
        <strain evidence="3">QH-11</strain>
    </source>
</reference>
<dbReference type="EMBL" id="CP011853">
    <property type="protein sequence ID" value="ALG83219.1"/>
    <property type="molecule type" value="Genomic_DNA"/>
</dbReference>
<reference evidence="2 3" key="2">
    <citation type="journal article" date="2017" name="Int. J. Syst. Evol. Microbiol.">
        <title>Gordonia phthalatica sp. nov., a di-n-butyl phthalate-degrading bacterium isolated from activated sludge.</title>
        <authorList>
            <person name="Jin D."/>
            <person name="Kong X."/>
            <person name="Jia M."/>
            <person name="Yu X."/>
            <person name="Wang X."/>
            <person name="Zhuang X."/>
            <person name="Deng Y."/>
            <person name="Bai Z."/>
        </authorList>
    </citation>
    <scope>NUCLEOTIDE SEQUENCE [LARGE SCALE GENOMIC DNA]</scope>
    <source>
        <strain evidence="2 3">QH-11</strain>
    </source>
</reference>
<dbReference type="RefSeq" id="WP_024476684.1">
    <property type="nucleotide sequence ID" value="NZ_CP011853.1"/>
</dbReference>
<dbReference type="InterPro" id="IPR035093">
    <property type="entry name" value="RelE/ParE_toxin_dom_sf"/>
</dbReference>
<evidence type="ECO:0000256" key="1">
    <source>
        <dbReference type="ARBA" id="ARBA00022649"/>
    </source>
</evidence>
<proteinExistence type="predicted"/>
<name>A0A0N9MMH4_9ACTN</name>
<keyword evidence="1" id="KW-1277">Toxin-antitoxin system</keyword>
<evidence type="ECO:0000313" key="2">
    <source>
        <dbReference type="EMBL" id="ALG83219.1"/>
    </source>
</evidence>
<dbReference type="Proteomes" id="UP000063789">
    <property type="component" value="Chromosome"/>
</dbReference>
<sequence length="105" mass="12107">MTLAQREHPEAVAEFDAAVRWYEDQEPGIGLALIDRARQARKDLDQWPNAAPPFTTADDGTVIRSKAVRGYPYRIVYTVEPDTILILAYAHERREPGYWLHRLND</sequence>
<dbReference type="PATRIC" id="fig|1136941.3.peg.43"/>
<dbReference type="AlphaFoldDB" id="A0A0N9MMH4"/>
<dbReference type="STRING" id="1136941.ACH46_00220"/>
<keyword evidence="3" id="KW-1185">Reference proteome</keyword>
<dbReference type="Gene3D" id="3.30.2310.20">
    <property type="entry name" value="RelE-like"/>
    <property type="match status" value="1"/>
</dbReference>
<protein>
    <recommendedName>
        <fullName evidence="4">Plasmid stabilization protein</fullName>
    </recommendedName>
</protein>
<dbReference type="OrthoDB" id="278204at2"/>